<evidence type="ECO:0000256" key="10">
    <source>
        <dbReference type="ARBA" id="ARBA00022833"/>
    </source>
</evidence>
<feature type="binding site" evidence="16">
    <location>
        <position position="136"/>
    </location>
    <ligand>
        <name>Zn(2+)</name>
        <dbReference type="ChEBI" id="CHEBI:29105"/>
        <note>catalytic</note>
    </ligand>
</feature>
<dbReference type="GO" id="GO:0005615">
    <property type="term" value="C:extracellular space"/>
    <property type="evidence" value="ECO:0007669"/>
    <property type="project" value="TreeGrafter"/>
</dbReference>
<keyword evidence="10 16" id="KW-0862">Zinc</keyword>
<dbReference type="InterPro" id="IPR027268">
    <property type="entry name" value="Peptidase_M4/M1_CTD_sf"/>
</dbReference>
<feature type="non-terminal residue" evidence="22">
    <location>
        <position position="1"/>
    </location>
</feature>
<evidence type="ECO:0000256" key="15">
    <source>
        <dbReference type="PIRSR" id="PIRSR634016-1"/>
    </source>
</evidence>
<evidence type="ECO:0000313" key="22">
    <source>
        <dbReference type="EMBL" id="JAS92598.1"/>
    </source>
</evidence>
<dbReference type="GO" id="GO:0005886">
    <property type="term" value="C:plasma membrane"/>
    <property type="evidence" value="ECO:0007669"/>
    <property type="project" value="UniProtKB-SubCell"/>
</dbReference>
<evidence type="ECO:0000256" key="17">
    <source>
        <dbReference type="PIRSR" id="PIRSR634016-4"/>
    </source>
</evidence>
<evidence type="ECO:0000256" key="2">
    <source>
        <dbReference type="ARBA" id="ARBA00010136"/>
    </source>
</evidence>
<evidence type="ECO:0000259" key="20">
    <source>
        <dbReference type="Pfam" id="PF01433"/>
    </source>
</evidence>
<dbReference type="Pfam" id="PF11838">
    <property type="entry name" value="ERAP1_C"/>
    <property type="match status" value="1"/>
</dbReference>
<feature type="transmembrane region" description="Helical" evidence="18">
    <location>
        <begin position="767"/>
        <end position="787"/>
    </location>
</feature>
<dbReference type="PANTHER" id="PTHR11533">
    <property type="entry name" value="PROTEASE M1 ZINC METALLOPROTEASE"/>
    <property type="match status" value="1"/>
</dbReference>
<evidence type="ECO:0000256" key="16">
    <source>
        <dbReference type="PIRSR" id="PIRSR634016-3"/>
    </source>
</evidence>
<feature type="compositionally biased region" description="Basic and acidic residues" evidence="19">
    <location>
        <begin position="737"/>
        <end position="746"/>
    </location>
</feature>
<dbReference type="Pfam" id="PF01433">
    <property type="entry name" value="Peptidase_M1"/>
    <property type="match status" value="1"/>
</dbReference>
<accession>A0A1B6J074</accession>
<dbReference type="Gene3D" id="1.10.390.10">
    <property type="entry name" value="Neutral Protease Domain 2"/>
    <property type="match status" value="1"/>
</dbReference>
<keyword evidence="9 18" id="KW-0378">Hydrolase</keyword>
<feature type="active site" description="Proton acceptor" evidence="15">
    <location>
        <position position="133"/>
    </location>
</feature>
<keyword evidence="4" id="KW-1003">Cell membrane</keyword>
<dbReference type="EC" id="3.4.11.-" evidence="18"/>
<feature type="binding site" evidence="16">
    <location>
        <position position="132"/>
    </location>
    <ligand>
        <name>Zn(2+)</name>
        <dbReference type="ChEBI" id="CHEBI:29105"/>
        <note>catalytic</note>
    </ligand>
</feature>
<reference evidence="22" key="1">
    <citation type="submission" date="2015-11" db="EMBL/GenBank/DDBJ databases">
        <title>De novo transcriptome assembly of four potential Pierce s Disease insect vectors from Arizona vineyards.</title>
        <authorList>
            <person name="Tassone E.E."/>
        </authorList>
    </citation>
    <scope>NUCLEOTIDE SEQUENCE</scope>
</reference>
<evidence type="ECO:0000256" key="5">
    <source>
        <dbReference type="ARBA" id="ARBA00022622"/>
    </source>
</evidence>
<dbReference type="InterPro" id="IPR001930">
    <property type="entry name" value="Peptidase_M1"/>
</dbReference>
<evidence type="ECO:0000256" key="13">
    <source>
        <dbReference type="ARBA" id="ARBA00023180"/>
    </source>
</evidence>
<evidence type="ECO:0000256" key="18">
    <source>
        <dbReference type="RuleBase" id="RU364040"/>
    </source>
</evidence>
<feature type="domain" description="ERAP1-like C-terminal" evidence="21">
    <location>
        <begin position="357"/>
        <end position="643"/>
    </location>
</feature>
<sequence>SSNSTHVWLSSCRSGWERAETPPMSTYLLVLIMCDYLTLSDSVTNNSVWAPRSRLHEAQLALNVSIAVLEHCERYFDVEFALPKLDHIPTQTLNTVAMENWGAITYKKEVLLWEEGVSTWGQKEMITYIICHEVVHQWLGDLVTTAWWNTTWLNEGVATFFHFYVIDKMQPTWKVFDNIFVTQLYMILAVDTTKEQKPLTNNEPFPQESIGSAAFSEVTYLKGAAIMRMVFYLMAPDIFREAIVQYVTDNEYGSVDEEDLWQSFAAVSDLPVDLQSAMYTWTHQSGYPLVTVQRDHRGCISVKQEKYLAKDDTNARWTIPLTFTTSSELDYQYPETTWLMEDQEHMDLGECLEPDDWIIFNIRQSGYYRVNYDPVTWRVLTHDLQNCDLSDIHPVNRALLLHDSFDLARHGYLDYSVPFQLARYLTRETEYLPWYVAIQELSWLRARLHNTGTLLSLQHFSLNLVENMFSRIVFSGDAGGLLQELHRKQIVEFACGLRHPRCVKEATDTAYLLMSGVHVEIPLDLKPVLLCAAVRDGQDEVWHFVLKGYQTAAENERWKYLAALACTSNRQLVHRMLKNVVDTNSFIKSSDERLNLLFEVGKQDNSMDPILDMIIQRFNVLTANFDFGAILNIVKIFMTSKVAASAKQKISEVELLVLKTQNPKHMELIESMTTEINDSMDEESVRRVLMTETNEKKEEENIVSTSSPKVLEKDVTTESHLPESQGESTHASVTKDSFGEVNRDGGRTPNKPISLGTGISTRNTADALLVFVIFLISEMITLFLMICQ</sequence>
<dbReference type="InterPro" id="IPR034016">
    <property type="entry name" value="M1_APN-typ"/>
</dbReference>
<evidence type="ECO:0000256" key="14">
    <source>
        <dbReference type="ARBA" id="ARBA00023288"/>
    </source>
</evidence>
<keyword evidence="5" id="KW-0336">GPI-anchor</keyword>
<dbReference type="Gene3D" id="2.60.40.1910">
    <property type="match status" value="1"/>
</dbReference>
<feature type="region of interest" description="Disordered" evidence="19">
    <location>
        <begin position="691"/>
        <end position="758"/>
    </location>
</feature>
<feature type="compositionally biased region" description="Polar residues" evidence="19">
    <location>
        <begin position="725"/>
        <end position="735"/>
    </location>
</feature>
<keyword evidence="13" id="KW-0325">Glycoprotein</keyword>
<comment type="similarity">
    <text evidence="2 18">Belongs to the peptidase M1 family.</text>
</comment>
<dbReference type="PRINTS" id="PR00756">
    <property type="entry name" value="ALADIPTASE"/>
</dbReference>
<keyword evidence="6 18" id="KW-0645">Protease</keyword>
<dbReference type="AlphaFoldDB" id="A0A1B6J074"/>
<protein>
    <recommendedName>
        <fullName evidence="18">Aminopeptidase</fullName>
        <ecNumber evidence="18">3.4.11.-</ecNumber>
    </recommendedName>
</protein>
<evidence type="ECO:0000256" key="12">
    <source>
        <dbReference type="ARBA" id="ARBA00023136"/>
    </source>
</evidence>
<feature type="site" description="Transition state stabilizer" evidence="17">
    <location>
        <position position="220"/>
    </location>
</feature>
<name>A0A1B6J074_9HEMI</name>
<keyword evidence="8" id="KW-0732">Signal</keyword>
<evidence type="ECO:0000256" key="7">
    <source>
        <dbReference type="ARBA" id="ARBA00022723"/>
    </source>
</evidence>
<keyword evidence="7 16" id="KW-0479">Metal-binding</keyword>
<gene>
    <name evidence="22" type="ORF">g.30806</name>
</gene>
<keyword evidence="11 18" id="KW-0482">Metalloprotease</keyword>
<comment type="cofactor">
    <cofactor evidence="16 18">
        <name>Zn(2+)</name>
        <dbReference type="ChEBI" id="CHEBI:29105"/>
    </cofactor>
    <text evidence="16 18">Binds 1 zinc ion per subunit.</text>
</comment>
<dbReference type="InterPro" id="IPR024571">
    <property type="entry name" value="ERAP1-like_C_dom"/>
</dbReference>
<keyword evidence="18" id="KW-0812">Transmembrane</keyword>
<evidence type="ECO:0000256" key="3">
    <source>
        <dbReference type="ARBA" id="ARBA00022438"/>
    </source>
</evidence>
<dbReference type="GO" id="GO:0008270">
    <property type="term" value="F:zinc ion binding"/>
    <property type="evidence" value="ECO:0007669"/>
    <property type="project" value="UniProtKB-UniRule"/>
</dbReference>
<dbReference type="GO" id="GO:0005737">
    <property type="term" value="C:cytoplasm"/>
    <property type="evidence" value="ECO:0007669"/>
    <property type="project" value="TreeGrafter"/>
</dbReference>
<dbReference type="GO" id="GO:0043171">
    <property type="term" value="P:peptide catabolic process"/>
    <property type="evidence" value="ECO:0007669"/>
    <property type="project" value="TreeGrafter"/>
</dbReference>
<dbReference type="InterPro" id="IPR014782">
    <property type="entry name" value="Peptidase_M1_dom"/>
</dbReference>
<dbReference type="Gene3D" id="1.25.50.20">
    <property type="match status" value="1"/>
</dbReference>
<dbReference type="CDD" id="cd09601">
    <property type="entry name" value="M1_APN-Q_like"/>
    <property type="match status" value="1"/>
</dbReference>
<evidence type="ECO:0000256" key="6">
    <source>
        <dbReference type="ARBA" id="ARBA00022670"/>
    </source>
</evidence>
<dbReference type="InterPro" id="IPR050344">
    <property type="entry name" value="Peptidase_M1_aminopeptidases"/>
</dbReference>
<evidence type="ECO:0000259" key="21">
    <source>
        <dbReference type="Pfam" id="PF11838"/>
    </source>
</evidence>
<feature type="compositionally biased region" description="Basic and acidic residues" evidence="19">
    <location>
        <begin position="710"/>
        <end position="721"/>
    </location>
</feature>
<proteinExistence type="inferred from homology"/>
<evidence type="ECO:0000256" key="11">
    <source>
        <dbReference type="ARBA" id="ARBA00023049"/>
    </source>
</evidence>
<feature type="domain" description="Peptidase M1 membrane alanine aminopeptidase" evidence="20">
    <location>
        <begin position="61"/>
        <end position="281"/>
    </location>
</feature>
<evidence type="ECO:0000256" key="19">
    <source>
        <dbReference type="SAM" id="MobiDB-lite"/>
    </source>
</evidence>
<feature type="binding site" evidence="16">
    <location>
        <position position="155"/>
    </location>
    <ligand>
        <name>Zn(2+)</name>
        <dbReference type="ChEBI" id="CHEBI:29105"/>
        <note>catalytic</note>
    </ligand>
</feature>
<evidence type="ECO:0000256" key="9">
    <source>
        <dbReference type="ARBA" id="ARBA00022801"/>
    </source>
</evidence>
<comment type="subcellular location">
    <subcellularLocation>
        <location evidence="1">Cell membrane</location>
        <topology evidence="1">Lipid-anchor</topology>
        <topology evidence="1">GPI-anchor</topology>
    </subcellularLocation>
</comment>
<dbReference type="GO" id="GO:0070006">
    <property type="term" value="F:metalloaminopeptidase activity"/>
    <property type="evidence" value="ECO:0007669"/>
    <property type="project" value="TreeGrafter"/>
</dbReference>
<evidence type="ECO:0000256" key="4">
    <source>
        <dbReference type="ARBA" id="ARBA00022475"/>
    </source>
</evidence>
<keyword evidence="14" id="KW-0449">Lipoprotein</keyword>
<dbReference type="FunFam" id="2.60.40.1910:FF:000008">
    <property type="entry name" value="Aminopeptidase"/>
    <property type="match status" value="1"/>
</dbReference>
<evidence type="ECO:0000256" key="8">
    <source>
        <dbReference type="ARBA" id="ARBA00022729"/>
    </source>
</evidence>
<dbReference type="FunFam" id="1.10.390.10:FF:000013">
    <property type="entry name" value="Aminopeptidase N"/>
    <property type="match status" value="1"/>
</dbReference>
<organism evidence="22">
    <name type="scientific">Homalodisca liturata</name>
    <dbReference type="NCBI Taxonomy" id="320908"/>
    <lineage>
        <taxon>Eukaryota</taxon>
        <taxon>Metazoa</taxon>
        <taxon>Ecdysozoa</taxon>
        <taxon>Arthropoda</taxon>
        <taxon>Hexapoda</taxon>
        <taxon>Insecta</taxon>
        <taxon>Pterygota</taxon>
        <taxon>Neoptera</taxon>
        <taxon>Paraneoptera</taxon>
        <taxon>Hemiptera</taxon>
        <taxon>Auchenorrhyncha</taxon>
        <taxon>Membracoidea</taxon>
        <taxon>Cicadellidae</taxon>
        <taxon>Cicadellinae</taxon>
        <taxon>Proconiini</taxon>
        <taxon>Homalodisca</taxon>
    </lineage>
</organism>
<dbReference type="SUPFAM" id="SSF55486">
    <property type="entry name" value="Metalloproteases ('zincins'), catalytic domain"/>
    <property type="match status" value="1"/>
</dbReference>
<keyword evidence="18" id="KW-1133">Transmembrane helix</keyword>
<evidence type="ECO:0000256" key="1">
    <source>
        <dbReference type="ARBA" id="ARBA00004609"/>
    </source>
</evidence>
<keyword evidence="3 18" id="KW-0031">Aminopeptidase</keyword>
<dbReference type="GO" id="GO:0042277">
    <property type="term" value="F:peptide binding"/>
    <property type="evidence" value="ECO:0007669"/>
    <property type="project" value="TreeGrafter"/>
</dbReference>
<dbReference type="GO" id="GO:0098552">
    <property type="term" value="C:side of membrane"/>
    <property type="evidence" value="ECO:0007669"/>
    <property type="project" value="UniProtKB-KW"/>
</dbReference>
<dbReference type="PANTHER" id="PTHR11533:SF294">
    <property type="entry name" value="THYROTROPIN-RELEASING HORMONE-DEGRADING ECTOENZYME"/>
    <property type="match status" value="1"/>
</dbReference>
<dbReference type="GO" id="GO:0006508">
    <property type="term" value="P:proteolysis"/>
    <property type="evidence" value="ECO:0007669"/>
    <property type="project" value="UniProtKB-KW"/>
</dbReference>
<dbReference type="EMBL" id="GECU01015108">
    <property type="protein sequence ID" value="JAS92598.1"/>
    <property type="molecule type" value="Transcribed_RNA"/>
</dbReference>
<keyword evidence="12 18" id="KW-0472">Membrane</keyword>